<dbReference type="InterPro" id="IPR041033">
    <property type="entry name" value="SpaA_PFL_dom_1"/>
</dbReference>
<dbReference type="RefSeq" id="WP_262581208.1">
    <property type="nucleotide sequence ID" value="NZ_JAOQJV010000004.1"/>
</dbReference>
<sequence>MKKIRDNKGRAGRIMPLAVAVVVFILSFWGCVGAISVRAEEREEESDIEDVAEQNSVTQRQAGGTHVLTYYDTRYNDGLLRVGYFEIDGGTTAMCVCHEMEPPTQTGSTLTTVAEYTAENRGNEQLRKIYYYGWKGPGDVGASYVETCLAGSVANGHDDNYYGYGQAFINRIAGLPAAPKGFTVYLLSDGAAAHQNLGYWEYHPTGYARLKKTAEDNELTEDNRCYTLQGAEYGVYADESCTDQKAVLKTDANGETTAVELAPGNYYVKEKQAPFGYRLNTNVYPVTVEAEKTAVAEVKDIPVWNKAEVSICKVDAETGESQALGGADLAGAKMRVNYYAGYYETDNLPEVPERSWVLETKEEKGESDSAYVCRLDEVHLIEGDAFYMMNDQVILPLGTITVEEIEAPKGYLLDGMQFQDESGEVQEGRYLTQIRPDGDTAVLTGGNAHKASDHVIRGDLELIKIADGTHKRLSKVPFKITSNTTGESHVIVTDENGYASTSAEWNLHTSNTNCGENMEDGVWFGIDTEGTLIAPDDCKGALPYDTYTIEELRCEANQNHELIPPFEVTIKKDHVTVDLGTMTDDKPEVPEELNKPEKEKQETPGQTVKAQTVRTGDGANLSNWMLVCILSCVAVIVCVMITRMKKR</sequence>
<feature type="transmembrane region" description="Helical" evidence="5">
    <location>
        <begin position="621"/>
        <end position="642"/>
    </location>
</feature>
<evidence type="ECO:0000256" key="1">
    <source>
        <dbReference type="ARBA" id="ARBA00007257"/>
    </source>
</evidence>
<dbReference type="Pfam" id="PF17802">
    <property type="entry name" value="SpaA"/>
    <property type="match status" value="1"/>
</dbReference>
<comment type="similarity">
    <text evidence="1">Belongs to the serine-aspartate repeat-containing protein (SDr) family.</text>
</comment>
<organism evidence="7 8">
    <name type="scientific">Dorea ammoniilytica</name>
    <dbReference type="NCBI Taxonomy" id="2981788"/>
    <lineage>
        <taxon>Bacteria</taxon>
        <taxon>Bacillati</taxon>
        <taxon>Bacillota</taxon>
        <taxon>Clostridia</taxon>
        <taxon>Lachnospirales</taxon>
        <taxon>Lachnospiraceae</taxon>
        <taxon>Dorea</taxon>
    </lineage>
</organism>
<evidence type="ECO:0000256" key="2">
    <source>
        <dbReference type="ARBA" id="ARBA00022525"/>
    </source>
</evidence>
<accession>A0ABT2S4X9</accession>
<comment type="caution">
    <text evidence="7">The sequence shown here is derived from an EMBL/GenBank/DDBJ whole genome shotgun (WGS) entry which is preliminary data.</text>
</comment>
<evidence type="ECO:0000256" key="3">
    <source>
        <dbReference type="ARBA" id="ARBA00022729"/>
    </source>
</evidence>
<keyword evidence="8" id="KW-1185">Reference proteome</keyword>
<dbReference type="Proteomes" id="UP001207605">
    <property type="component" value="Unassembled WGS sequence"/>
</dbReference>
<feature type="domain" description="SpaA-like prealbumin fold" evidence="6">
    <location>
        <begin position="227"/>
        <end position="300"/>
    </location>
</feature>
<protein>
    <submittedName>
        <fullName evidence="7">Prealbumin-like fold domain-containing protein</fullName>
    </submittedName>
</protein>
<evidence type="ECO:0000259" key="6">
    <source>
        <dbReference type="Pfam" id="PF17802"/>
    </source>
</evidence>
<feature type="compositionally biased region" description="Polar residues" evidence="4">
    <location>
        <begin position="603"/>
        <end position="612"/>
    </location>
</feature>
<keyword evidence="3" id="KW-0732">Signal</keyword>
<keyword evidence="5" id="KW-0812">Transmembrane</keyword>
<dbReference type="InterPro" id="IPR013783">
    <property type="entry name" value="Ig-like_fold"/>
</dbReference>
<reference evidence="7 8" key="1">
    <citation type="journal article" date="2021" name="ISME Commun">
        <title>Automated analysis of genomic sequences facilitates high-throughput and comprehensive description of bacteria.</title>
        <authorList>
            <person name="Hitch T.C.A."/>
        </authorList>
    </citation>
    <scope>NUCLEOTIDE SEQUENCE [LARGE SCALE GENOMIC DNA]</scope>
    <source>
        <strain evidence="7 8">Sanger_02</strain>
    </source>
</reference>
<feature type="region of interest" description="Disordered" evidence="4">
    <location>
        <begin position="581"/>
        <end position="612"/>
    </location>
</feature>
<evidence type="ECO:0000256" key="4">
    <source>
        <dbReference type="SAM" id="MobiDB-lite"/>
    </source>
</evidence>
<evidence type="ECO:0000313" key="8">
    <source>
        <dbReference type="Proteomes" id="UP001207605"/>
    </source>
</evidence>
<feature type="compositionally biased region" description="Basic and acidic residues" evidence="4">
    <location>
        <begin position="583"/>
        <end position="602"/>
    </location>
</feature>
<name>A0ABT2S4X9_9FIRM</name>
<keyword evidence="5" id="KW-0472">Membrane</keyword>
<gene>
    <name evidence="7" type="ORF">OCV65_05265</name>
</gene>
<evidence type="ECO:0000256" key="5">
    <source>
        <dbReference type="SAM" id="Phobius"/>
    </source>
</evidence>
<keyword evidence="5" id="KW-1133">Transmembrane helix</keyword>
<dbReference type="EMBL" id="JAOQJV010000004">
    <property type="protein sequence ID" value="MCU6699646.1"/>
    <property type="molecule type" value="Genomic_DNA"/>
</dbReference>
<proteinExistence type="inferred from homology"/>
<evidence type="ECO:0000313" key="7">
    <source>
        <dbReference type="EMBL" id="MCU6699646.1"/>
    </source>
</evidence>
<dbReference type="Gene3D" id="2.60.40.10">
    <property type="entry name" value="Immunoglobulins"/>
    <property type="match status" value="3"/>
</dbReference>
<dbReference type="PANTHER" id="PTHR36108">
    <property type="entry name" value="COLOSSIN-B-RELATED"/>
    <property type="match status" value="1"/>
</dbReference>
<keyword evidence="2" id="KW-0964">Secreted</keyword>
<dbReference type="PANTHER" id="PTHR36108:SF13">
    <property type="entry name" value="COLOSSIN-B-RELATED"/>
    <property type="match status" value="1"/>
</dbReference>